<keyword evidence="1" id="KW-0175">Coiled coil</keyword>
<gene>
    <name evidence="3" type="ORF">TRFO_04902</name>
</gene>
<keyword evidence="4" id="KW-1185">Reference proteome</keyword>
<feature type="compositionally biased region" description="Polar residues" evidence="2">
    <location>
        <begin position="541"/>
        <end position="551"/>
    </location>
</feature>
<evidence type="ECO:0000256" key="1">
    <source>
        <dbReference type="SAM" id="Coils"/>
    </source>
</evidence>
<evidence type="ECO:0000313" key="3">
    <source>
        <dbReference type="EMBL" id="OHT08293.1"/>
    </source>
</evidence>
<dbReference type="Proteomes" id="UP000179807">
    <property type="component" value="Unassembled WGS sequence"/>
</dbReference>
<feature type="compositionally biased region" description="Basic and acidic residues" evidence="2">
    <location>
        <begin position="368"/>
        <end position="388"/>
    </location>
</feature>
<accession>A0A1J4KG18</accession>
<feature type="compositionally biased region" description="Basic and acidic residues" evidence="2">
    <location>
        <begin position="406"/>
        <end position="423"/>
    </location>
</feature>
<feature type="compositionally biased region" description="Basic residues" evidence="2">
    <location>
        <begin position="563"/>
        <end position="575"/>
    </location>
</feature>
<feature type="compositionally biased region" description="Acidic residues" evidence="2">
    <location>
        <begin position="165"/>
        <end position="176"/>
    </location>
</feature>
<feature type="compositionally biased region" description="Low complexity" evidence="2">
    <location>
        <begin position="552"/>
        <end position="562"/>
    </location>
</feature>
<dbReference type="EMBL" id="MLAK01000671">
    <property type="protein sequence ID" value="OHT08293.1"/>
    <property type="molecule type" value="Genomic_DNA"/>
</dbReference>
<reference evidence="3" key="1">
    <citation type="submission" date="2016-10" db="EMBL/GenBank/DDBJ databases">
        <authorList>
            <person name="Benchimol M."/>
            <person name="Almeida L.G."/>
            <person name="Vasconcelos A.T."/>
            <person name="Perreira-Neves A."/>
            <person name="Rosa I.A."/>
            <person name="Tasca T."/>
            <person name="Bogo M.R."/>
            <person name="de Souza W."/>
        </authorList>
    </citation>
    <scope>NUCLEOTIDE SEQUENCE [LARGE SCALE GENOMIC DNA]</scope>
    <source>
        <strain evidence="3">K</strain>
    </source>
</reference>
<feature type="region of interest" description="Disordered" evidence="2">
    <location>
        <begin position="165"/>
        <end position="252"/>
    </location>
</feature>
<dbReference type="RefSeq" id="XP_068361429.1">
    <property type="nucleotide sequence ID" value="XM_068492166.1"/>
</dbReference>
<dbReference type="GeneID" id="94826870"/>
<organism evidence="3 4">
    <name type="scientific">Tritrichomonas foetus</name>
    <dbReference type="NCBI Taxonomy" id="1144522"/>
    <lineage>
        <taxon>Eukaryota</taxon>
        <taxon>Metamonada</taxon>
        <taxon>Parabasalia</taxon>
        <taxon>Tritrichomonadida</taxon>
        <taxon>Tritrichomonadidae</taxon>
        <taxon>Tritrichomonas</taxon>
    </lineage>
</organism>
<dbReference type="VEuPathDB" id="TrichDB:TRFO_04902"/>
<evidence type="ECO:0000313" key="4">
    <source>
        <dbReference type="Proteomes" id="UP000179807"/>
    </source>
</evidence>
<feature type="region of interest" description="Disordered" evidence="2">
    <location>
        <begin position="360"/>
        <end position="388"/>
    </location>
</feature>
<feature type="region of interest" description="Disordered" evidence="2">
    <location>
        <begin position="293"/>
        <end position="322"/>
    </location>
</feature>
<feature type="region of interest" description="Disordered" evidence="2">
    <location>
        <begin position="541"/>
        <end position="575"/>
    </location>
</feature>
<evidence type="ECO:0000256" key="2">
    <source>
        <dbReference type="SAM" id="MobiDB-lite"/>
    </source>
</evidence>
<sequence length="575" mass="65901">MEKLDAEYREATNKAQNLHQKLIQLQLNSSNSDLIMKTKYAHDNATKEEASLQSQWEVRKSAYQKEFDAYQKEVIQNLTAVVGEISIARMRTAKKISELGTGIASAVSAFEMFENENDVIIRSEIKKLKKVVKKNDKLFNREVTIENGEDELIVIKEQKGFIEISSDESDSDEIENASENKEIKQKNPLPPQKKINKINQQENKQEQKLEKIQPILIQKKKTDEPKSNNQKKVEINQNKELTNQRKKQENDKNAFLVSSKLELPEQQQLKKSSDVLMPLNAILLEQKSKLPEVKPLDQPEMKKFKQKAEEPKKVNHKFKPTNETIEVPIENKEIRNKIVDETDLLDQSFSGFVIEEKNSKLQKNNKHTTQEMKVERKNEKPVEQKEEKIEKVNDLKALAAAALVQKEEKTKENEPLVSEKLETEAPITGDKNENETVKTIDIKSIVIATLSDEHLSENIEKENSVIEQKKEDQKDNNKTIIDTKALAANILNKQSPEQKPMFDIKSLAAATLNQENKPVHDNLQQQPIPAFDIKSLAASTLNHTENVPNQEQQIAQKAQPAQKAKRQKRGRKGKR</sequence>
<feature type="region of interest" description="Disordered" evidence="2">
    <location>
        <begin position="406"/>
        <end position="432"/>
    </location>
</feature>
<proteinExistence type="predicted"/>
<feature type="compositionally biased region" description="Basic and acidic residues" evidence="2">
    <location>
        <begin position="242"/>
        <end position="252"/>
    </location>
</feature>
<feature type="coiled-coil region" evidence="1">
    <location>
        <begin position="1"/>
        <end position="28"/>
    </location>
</feature>
<comment type="caution">
    <text evidence="3">The sequence shown here is derived from an EMBL/GenBank/DDBJ whole genome shotgun (WGS) entry which is preliminary data.</text>
</comment>
<protein>
    <submittedName>
        <fullName evidence="3">Uncharacterized protein</fullName>
    </submittedName>
</protein>
<dbReference type="AlphaFoldDB" id="A0A1J4KG18"/>
<name>A0A1J4KG18_9EUKA</name>
<feature type="compositionally biased region" description="Basic and acidic residues" evidence="2">
    <location>
        <begin position="220"/>
        <end position="234"/>
    </location>
</feature>
<feature type="compositionally biased region" description="Basic and acidic residues" evidence="2">
    <location>
        <begin position="293"/>
        <end position="313"/>
    </location>
</feature>